<evidence type="ECO:0000259" key="1">
    <source>
        <dbReference type="Pfam" id="PF04536"/>
    </source>
</evidence>
<gene>
    <name evidence="2" type="ORF">EQY75_10675</name>
</gene>
<dbReference type="KEGG" id="mur:EQY75_10675"/>
<dbReference type="PANTHER" id="PTHR30373:SF8">
    <property type="entry name" value="BLL7265 PROTEIN"/>
    <property type="match status" value="1"/>
</dbReference>
<accession>A0A411EBY0</accession>
<name>A0A411EBY0_9FLAO</name>
<sequence>MPDSKVEAFLSPEEEKEVVEAIRQAEKNTSGEIRVHIEGSSDKDSFDRAQELFHDLKMDETRDANGVLIYIAVQDRTFVIYGDKGINEVVPDTFWDDTKDVIQAHFKKGNFKQGIVDGILKAGEELKEHFPYKDNDTNELSNEVSKS</sequence>
<keyword evidence="3" id="KW-1185">Reference proteome</keyword>
<dbReference type="RefSeq" id="WP_129605714.1">
    <property type="nucleotide sequence ID" value="NZ_CP035544.1"/>
</dbReference>
<dbReference type="Gene3D" id="3.10.310.50">
    <property type="match status" value="1"/>
</dbReference>
<organism evidence="2 3">
    <name type="scientific">Muriicola soli</name>
    <dbReference type="NCBI Taxonomy" id="2507538"/>
    <lineage>
        <taxon>Bacteria</taxon>
        <taxon>Pseudomonadati</taxon>
        <taxon>Bacteroidota</taxon>
        <taxon>Flavobacteriia</taxon>
        <taxon>Flavobacteriales</taxon>
        <taxon>Flavobacteriaceae</taxon>
        <taxon>Muriicola</taxon>
    </lineage>
</organism>
<proteinExistence type="predicted"/>
<evidence type="ECO:0000313" key="2">
    <source>
        <dbReference type="EMBL" id="QBA64950.1"/>
    </source>
</evidence>
<dbReference type="Proteomes" id="UP000290889">
    <property type="component" value="Chromosome"/>
</dbReference>
<dbReference type="Pfam" id="PF04536">
    <property type="entry name" value="TPM_phosphatase"/>
    <property type="match status" value="1"/>
</dbReference>
<evidence type="ECO:0000313" key="3">
    <source>
        <dbReference type="Proteomes" id="UP000290889"/>
    </source>
</evidence>
<dbReference type="OrthoDB" id="9786161at2"/>
<dbReference type="EMBL" id="CP035544">
    <property type="protein sequence ID" value="QBA64950.1"/>
    <property type="molecule type" value="Genomic_DNA"/>
</dbReference>
<dbReference type="AlphaFoldDB" id="A0A411EBY0"/>
<protein>
    <submittedName>
        <fullName evidence="2">TPM domain-containing protein</fullName>
    </submittedName>
</protein>
<dbReference type="InterPro" id="IPR007621">
    <property type="entry name" value="TPM_dom"/>
</dbReference>
<dbReference type="PANTHER" id="PTHR30373">
    <property type="entry name" value="UPF0603 PROTEIN YGCG"/>
    <property type="match status" value="1"/>
</dbReference>
<feature type="domain" description="TPM" evidence="1">
    <location>
        <begin position="7"/>
        <end position="123"/>
    </location>
</feature>
<reference evidence="2 3" key="1">
    <citation type="submission" date="2019-01" db="EMBL/GenBank/DDBJ databases">
        <title>Muriicola soli sp. nov., isolated from soil.</title>
        <authorList>
            <person name="Kang H.J."/>
            <person name="Kim S.B."/>
        </authorList>
    </citation>
    <scope>NUCLEOTIDE SEQUENCE [LARGE SCALE GENOMIC DNA]</scope>
    <source>
        <strain evidence="2 3">MMS17-SY002</strain>
    </source>
</reference>